<dbReference type="InterPro" id="IPR019734">
    <property type="entry name" value="TPR_rpt"/>
</dbReference>
<keyword evidence="12" id="KW-0479">Metal-binding</keyword>
<keyword evidence="14 22" id="KW-1133">Transmembrane helix</keyword>
<evidence type="ECO:0000256" key="12">
    <source>
        <dbReference type="ARBA" id="ARBA00022723"/>
    </source>
</evidence>
<keyword evidence="21" id="KW-0802">TPR repeat</keyword>
<dbReference type="AlphaFoldDB" id="A0A344THB9"/>
<dbReference type="CDD" id="cd16917">
    <property type="entry name" value="HATPase_UhpB-NarQ-NarX-like"/>
    <property type="match status" value="1"/>
</dbReference>
<keyword evidence="8" id="KW-0004">4Fe-4S</keyword>
<dbReference type="GO" id="GO:0005886">
    <property type="term" value="C:plasma membrane"/>
    <property type="evidence" value="ECO:0007669"/>
    <property type="project" value="UniProtKB-SubCell"/>
</dbReference>
<dbReference type="GO" id="GO:0000155">
    <property type="term" value="F:phosphorelay sensor kinase activity"/>
    <property type="evidence" value="ECO:0007669"/>
    <property type="project" value="InterPro"/>
</dbReference>
<evidence type="ECO:0000256" key="22">
    <source>
        <dbReference type="SAM" id="Phobius"/>
    </source>
</evidence>
<organism evidence="24 25">
    <name type="scientific">Runella rosea</name>
    <dbReference type="NCBI Taxonomy" id="2259595"/>
    <lineage>
        <taxon>Bacteria</taxon>
        <taxon>Pseudomonadati</taxon>
        <taxon>Bacteroidota</taxon>
        <taxon>Cytophagia</taxon>
        <taxon>Cytophagales</taxon>
        <taxon>Spirosomataceae</taxon>
        <taxon>Runella</taxon>
    </lineage>
</organism>
<dbReference type="InterPro" id="IPR036890">
    <property type="entry name" value="HATPase_C_sf"/>
</dbReference>
<evidence type="ECO:0000256" key="15">
    <source>
        <dbReference type="ARBA" id="ARBA00023004"/>
    </source>
</evidence>
<evidence type="ECO:0000313" key="25">
    <source>
        <dbReference type="Proteomes" id="UP000251993"/>
    </source>
</evidence>
<feature type="repeat" description="TPR" evidence="21">
    <location>
        <begin position="122"/>
        <end position="155"/>
    </location>
</feature>
<evidence type="ECO:0000256" key="20">
    <source>
        <dbReference type="ARBA" id="ARBA00030800"/>
    </source>
</evidence>
<dbReference type="EMBL" id="CP030850">
    <property type="protein sequence ID" value="AXE18040.1"/>
    <property type="molecule type" value="Genomic_DNA"/>
</dbReference>
<comment type="cofactor">
    <cofactor evidence="2">
        <name>[4Fe-4S] cluster</name>
        <dbReference type="ChEBI" id="CHEBI:49883"/>
    </cofactor>
</comment>
<evidence type="ECO:0000256" key="3">
    <source>
        <dbReference type="ARBA" id="ARBA00004496"/>
    </source>
</evidence>
<dbReference type="SMART" id="SM00387">
    <property type="entry name" value="HATPase_c"/>
    <property type="match status" value="1"/>
</dbReference>
<evidence type="ECO:0000256" key="5">
    <source>
        <dbReference type="ARBA" id="ARBA00012438"/>
    </source>
</evidence>
<dbReference type="Proteomes" id="UP000251993">
    <property type="component" value="Chromosome"/>
</dbReference>
<dbReference type="SMART" id="SM00028">
    <property type="entry name" value="TPR"/>
    <property type="match status" value="6"/>
</dbReference>
<evidence type="ECO:0000256" key="19">
    <source>
        <dbReference type="ARBA" id="ARBA00024827"/>
    </source>
</evidence>
<dbReference type="GO" id="GO:0046872">
    <property type="term" value="F:metal ion binding"/>
    <property type="evidence" value="ECO:0007669"/>
    <property type="project" value="UniProtKB-KW"/>
</dbReference>
<dbReference type="GO" id="GO:0005737">
    <property type="term" value="C:cytoplasm"/>
    <property type="evidence" value="ECO:0007669"/>
    <property type="project" value="UniProtKB-SubCell"/>
</dbReference>
<keyword evidence="15" id="KW-0408">Iron</keyword>
<keyword evidence="7" id="KW-1003">Cell membrane</keyword>
<evidence type="ECO:0000256" key="7">
    <source>
        <dbReference type="ARBA" id="ARBA00022475"/>
    </source>
</evidence>
<dbReference type="GO" id="GO:0046983">
    <property type="term" value="F:protein dimerization activity"/>
    <property type="evidence" value="ECO:0007669"/>
    <property type="project" value="InterPro"/>
</dbReference>
<evidence type="ECO:0000256" key="11">
    <source>
        <dbReference type="ARBA" id="ARBA00022692"/>
    </source>
</evidence>
<dbReference type="SUPFAM" id="SSF48452">
    <property type="entry name" value="TPR-like"/>
    <property type="match status" value="2"/>
</dbReference>
<dbReference type="InterPro" id="IPR011990">
    <property type="entry name" value="TPR-like_helical_dom_sf"/>
</dbReference>
<evidence type="ECO:0000259" key="23">
    <source>
        <dbReference type="PROSITE" id="PS50109"/>
    </source>
</evidence>
<dbReference type="GO" id="GO:0051539">
    <property type="term" value="F:4 iron, 4 sulfur cluster binding"/>
    <property type="evidence" value="ECO:0007669"/>
    <property type="project" value="UniProtKB-KW"/>
</dbReference>
<proteinExistence type="predicted"/>
<evidence type="ECO:0000256" key="4">
    <source>
        <dbReference type="ARBA" id="ARBA00004651"/>
    </source>
</evidence>
<keyword evidence="16" id="KW-0902">Two-component regulatory system</keyword>
<keyword evidence="18 22" id="KW-0472">Membrane</keyword>
<evidence type="ECO:0000256" key="14">
    <source>
        <dbReference type="ARBA" id="ARBA00022989"/>
    </source>
</evidence>
<reference evidence="24 25" key="1">
    <citation type="submission" date="2018-07" db="EMBL/GenBank/DDBJ databases">
        <title>Genome sequencing of Runella.</title>
        <authorList>
            <person name="Baek M.-G."/>
            <person name="Yi H."/>
        </authorList>
    </citation>
    <scope>NUCLEOTIDE SEQUENCE [LARGE SCALE GENOMIC DNA]</scope>
    <source>
        <strain evidence="24 25">HYN0085</strain>
    </source>
</reference>
<evidence type="ECO:0000256" key="18">
    <source>
        <dbReference type="ARBA" id="ARBA00023136"/>
    </source>
</evidence>
<evidence type="ECO:0000256" key="9">
    <source>
        <dbReference type="ARBA" id="ARBA00022490"/>
    </source>
</evidence>
<dbReference type="PRINTS" id="PR00344">
    <property type="entry name" value="BCTRLSENSOR"/>
</dbReference>
<dbReference type="Gene3D" id="3.30.565.10">
    <property type="entry name" value="Histidine kinase-like ATPase, C-terminal domain"/>
    <property type="match status" value="1"/>
</dbReference>
<dbReference type="KEGG" id="run:DR864_09985"/>
<dbReference type="InterPro" id="IPR003594">
    <property type="entry name" value="HATPase_dom"/>
</dbReference>
<sequence>MKIRLAFIALFYTVSIGLTAQNRIVDSLRHWLATHPVQDSARVVTLHRLAYRLSEIDQTTAWRYANEANQLAKKLNNNTNIGQSFINYAILESLEGNYAKGQEYYLTALKIFEQTGWERGKAICLNNIAENYKSMNQLDKALDYTFRALELNKKKNEIRGMAVNHEQIGDLYRRMGRYEESLKYLEQGLKLAEQADQNYQILPQVLLGIARNYNDRREFSTALWYMRKATQQSQQYGEKLLQIQCYEESAKTFRLQQKLDSAKVYFQKALDAANQFGSIVEIAHINREMAELEEMKGDYKEALGYFQEYKTLSDSIERKKNVVRAELVELKYTAFEKDKENQRLKQIKASQEAELKSQTYWIISLASVIVMLMGVLSYAFYRNRLKQIRDAQKAQAETIRQMQLSDRIRSQIARDLHDDLGATLSGVAMLSQAAKRQLKDKDEQLKELLDLISINSQRTVSTIRDIIWTTRPMNDSLESITTKMKIFASEMLEPKHIHYDFCISEELKGYKLPSNQQYNFYLIFKEAINNAAKYAQAGNVWIKICRKNQQLHLEIKDDGIGFDKEAVKGSGNGLFNMEKRVEELDGSMVVQSAPNQGTIIELTLPLATPLVFTERTFVEVG</sequence>
<evidence type="ECO:0000256" key="21">
    <source>
        <dbReference type="PROSITE-ProRule" id="PRU00339"/>
    </source>
</evidence>
<dbReference type="Gene3D" id="1.20.5.1930">
    <property type="match status" value="1"/>
</dbReference>
<dbReference type="InterPro" id="IPR004358">
    <property type="entry name" value="Sig_transdc_His_kin-like_C"/>
</dbReference>
<keyword evidence="9" id="KW-0963">Cytoplasm</keyword>
<dbReference type="OrthoDB" id="1523646at2"/>
<dbReference type="Pfam" id="PF13181">
    <property type="entry name" value="TPR_8"/>
    <property type="match status" value="1"/>
</dbReference>
<evidence type="ECO:0000256" key="2">
    <source>
        <dbReference type="ARBA" id="ARBA00001966"/>
    </source>
</evidence>
<dbReference type="SUPFAM" id="SSF55874">
    <property type="entry name" value="ATPase domain of HSP90 chaperone/DNA topoisomerase II/histidine kinase"/>
    <property type="match status" value="1"/>
</dbReference>
<dbReference type="Pfam" id="PF07730">
    <property type="entry name" value="HisKA_3"/>
    <property type="match status" value="1"/>
</dbReference>
<evidence type="ECO:0000256" key="8">
    <source>
        <dbReference type="ARBA" id="ARBA00022485"/>
    </source>
</evidence>
<comment type="subcellular location">
    <subcellularLocation>
        <location evidence="4">Cell membrane</location>
        <topology evidence="4">Multi-pass membrane protein</topology>
    </subcellularLocation>
    <subcellularLocation>
        <location evidence="3">Cytoplasm</location>
    </subcellularLocation>
</comment>
<gene>
    <name evidence="24" type="ORF">DR864_09985</name>
</gene>
<dbReference type="Pfam" id="PF13424">
    <property type="entry name" value="TPR_12"/>
    <property type="match status" value="1"/>
</dbReference>
<evidence type="ECO:0000256" key="13">
    <source>
        <dbReference type="ARBA" id="ARBA00022777"/>
    </source>
</evidence>
<feature type="transmembrane region" description="Helical" evidence="22">
    <location>
        <begin position="360"/>
        <end position="381"/>
    </location>
</feature>
<dbReference type="InterPro" id="IPR005467">
    <property type="entry name" value="His_kinase_dom"/>
</dbReference>
<evidence type="ECO:0000256" key="6">
    <source>
        <dbReference type="ARBA" id="ARBA00017322"/>
    </source>
</evidence>
<dbReference type="PANTHER" id="PTHR24421:SF37">
    <property type="entry name" value="SENSOR HISTIDINE KINASE NARS"/>
    <property type="match status" value="1"/>
</dbReference>
<dbReference type="EC" id="2.7.13.3" evidence="5"/>
<evidence type="ECO:0000313" key="24">
    <source>
        <dbReference type="EMBL" id="AXE18040.1"/>
    </source>
</evidence>
<dbReference type="Gene3D" id="1.25.40.10">
    <property type="entry name" value="Tetratricopeptide repeat domain"/>
    <property type="match status" value="2"/>
</dbReference>
<dbReference type="InterPro" id="IPR011712">
    <property type="entry name" value="Sig_transdc_His_kin_sub3_dim/P"/>
</dbReference>
<keyword evidence="13" id="KW-0418">Kinase</keyword>
<dbReference type="RefSeq" id="WP_114066825.1">
    <property type="nucleotide sequence ID" value="NZ_CP030850.1"/>
</dbReference>
<evidence type="ECO:0000256" key="10">
    <source>
        <dbReference type="ARBA" id="ARBA00022679"/>
    </source>
</evidence>
<dbReference type="InterPro" id="IPR050482">
    <property type="entry name" value="Sensor_HK_TwoCompSys"/>
</dbReference>
<keyword evidence="11 22" id="KW-0812">Transmembrane</keyword>
<feature type="domain" description="Histidine kinase" evidence="23">
    <location>
        <begin position="411"/>
        <end position="608"/>
    </location>
</feature>
<keyword evidence="25" id="KW-1185">Reference proteome</keyword>
<evidence type="ECO:0000256" key="17">
    <source>
        <dbReference type="ARBA" id="ARBA00023014"/>
    </source>
</evidence>
<dbReference type="PROSITE" id="PS50005">
    <property type="entry name" value="TPR"/>
    <property type="match status" value="2"/>
</dbReference>
<dbReference type="Pfam" id="PF02518">
    <property type="entry name" value="HATPase_c"/>
    <property type="match status" value="1"/>
</dbReference>
<keyword evidence="17" id="KW-0411">Iron-sulfur</keyword>
<dbReference type="PROSITE" id="PS50109">
    <property type="entry name" value="HIS_KIN"/>
    <property type="match status" value="1"/>
</dbReference>
<comment type="function">
    <text evidence="19">Member of the two-component regulatory system NreB/NreC involved in the control of dissimilatory nitrate/nitrite reduction in response to oxygen. NreB functions as a direct oxygen sensor histidine kinase which is autophosphorylated, in the absence of oxygen, probably at the conserved histidine residue, and transfers its phosphate group probably to a conserved aspartate residue of NreC. NreB/NreC activates the expression of the nitrate (narGHJI) and nitrite (nir) reductase operons, as well as the putative nitrate transporter gene narT.</text>
</comment>
<name>A0A344THB9_9BACT</name>
<keyword evidence="10" id="KW-0808">Transferase</keyword>
<comment type="catalytic activity">
    <reaction evidence="1">
        <text>ATP + protein L-histidine = ADP + protein N-phospho-L-histidine.</text>
        <dbReference type="EC" id="2.7.13.3"/>
    </reaction>
</comment>
<feature type="repeat" description="TPR" evidence="21">
    <location>
        <begin position="162"/>
        <end position="195"/>
    </location>
</feature>
<dbReference type="PANTHER" id="PTHR24421">
    <property type="entry name" value="NITRATE/NITRITE SENSOR PROTEIN NARX-RELATED"/>
    <property type="match status" value="1"/>
</dbReference>
<accession>A0A344THB9</accession>
<evidence type="ECO:0000256" key="16">
    <source>
        <dbReference type="ARBA" id="ARBA00023012"/>
    </source>
</evidence>
<protein>
    <recommendedName>
        <fullName evidence="6">Oxygen sensor histidine kinase NreB</fullName>
        <ecNumber evidence="5">2.7.13.3</ecNumber>
    </recommendedName>
    <alternativeName>
        <fullName evidence="20">Nitrogen regulation protein B</fullName>
    </alternativeName>
</protein>
<evidence type="ECO:0000256" key="1">
    <source>
        <dbReference type="ARBA" id="ARBA00000085"/>
    </source>
</evidence>